<proteinExistence type="predicted"/>
<dbReference type="AlphaFoldDB" id="A0A1I3ETJ5"/>
<dbReference type="EMBL" id="FOPU01000053">
    <property type="protein sequence ID" value="SFI01941.1"/>
    <property type="molecule type" value="Genomic_DNA"/>
</dbReference>
<dbReference type="SUPFAM" id="SSF51294">
    <property type="entry name" value="Hedgehog/intein (Hint) domain"/>
    <property type="match status" value="1"/>
</dbReference>
<evidence type="ECO:0000313" key="3">
    <source>
        <dbReference type="Proteomes" id="UP000183635"/>
    </source>
</evidence>
<dbReference type="Proteomes" id="UP000183635">
    <property type="component" value="Unassembled WGS sequence"/>
</dbReference>
<dbReference type="InterPro" id="IPR028992">
    <property type="entry name" value="Hedgehog/Intein_dom"/>
</dbReference>
<dbReference type="InterPro" id="IPR036844">
    <property type="entry name" value="Hint_dom_sf"/>
</dbReference>
<organism evidence="2 3">
    <name type="scientific">Paracoccus aminovorans</name>
    <dbReference type="NCBI Taxonomy" id="34004"/>
    <lineage>
        <taxon>Bacteria</taxon>
        <taxon>Pseudomonadati</taxon>
        <taxon>Pseudomonadota</taxon>
        <taxon>Alphaproteobacteria</taxon>
        <taxon>Rhodobacterales</taxon>
        <taxon>Paracoccaceae</taxon>
        <taxon>Paracoccus</taxon>
    </lineage>
</organism>
<sequence length="324" mass="33533">MPLTYTSGSALEYAQSIFGAGATVNSASQIGNSSQISMFGNGTSDAAGVAPANTGLLISTGTTSSFNNNNTTNDQLSGTIGGPGDTQLEATVGASGSQDAAGLIINFTASQTGTITVPLTFLTEEYPEYYQGGYSDSAAVYLNGTLVPILGQSGGYFNIDSMENGAFLNNGNTGAELTYPTDFNAIKTGTITLDVVAGETYDLKIVIADFGDGGYDSALMIGANAFLCFSRGTMIETVEDLVAIEALRAGDIVVTKDNGPQEIRWIGSKLLDSGVLGNHTKLRPIRIQAGALGNNTPAADRLCCTKELMAGFPLSPDRSIPRPL</sequence>
<dbReference type="Pfam" id="PF13403">
    <property type="entry name" value="Hint_2"/>
    <property type="match status" value="1"/>
</dbReference>
<dbReference type="STRING" id="34004.SAMN04488021_15319"/>
<protein>
    <submittedName>
        <fullName evidence="2">Hint domain-containing protein</fullName>
    </submittedName>
</protein>
<dbReference type="RefSeq" id="WP_074970860.1">
    <property type="nucleotide sequence ID" value="NZ_CBCRYP010000001.1"/>
</dbReference>
<evidence type="ECO:0000313" key="2">
    <source>
        <dbReference type="EMBL" id="SFI01941.1"/>
    </source>
</evidence>
<feature type="domain" description="Hedgehog/Intein (Hint)" evidence="1">
    <location>
        <begin position="228"/>
        <end position="300"/>
    </location>
</feature>
<reference evidence="2 3" key="1">
    <citation type="submission" date="2016-10" db="EMBL/GenBank/DDBJ databases">
        <authorList>
            <person name="de Groot N.N."/>
        </authorList>
    </citation>
    <scope>NUCLEOTIDE SEQUENCE [LARGE SCALE GENOMIC DNA]</scope>
    <source>
        <strain evidence="2 3">DSM 8537</strain>
    </source>
</reference>
<dbReference type="InterPro" id="IPR049804">
    <property type="entry name" value="Choice_anch_L"/>
</dbReference>
<keyword evidence="3" id="KW-1185">Reference proteome</keyword>
<accession>A0A1I3ETJ5</accession>
<gene>
    <name evidence="2" type="ORF">SAMN04488021_15319</name>
</gene>
<name>A0A1I3ETJ5_9RHOB</name>
<dbReference type="NCBIfam" id="NF038133">
    <property type="entry name" value="choice_anch_L"/>
    <property type="match status" value="1"/>
</dbReference>
<evidence type="ECO:0000259" key="1">
    <source>
        <dbReference type="Pfam" id="PF13403"/>
    </source>
</evidence>